<dbReference type="Proteomes" id="UP000095332">
    <property type="component" value="Unassembled WGS sequence"/>
</dbReference>
<dbReference type="Proteomes" id="UP000441358">
    <property type="component" value="Unassembled WGS sequence"/>
</dbReference>
<dbReference type="EMBL" id="WKMC01000011">
    <property type="protein sequence ID" value="MRZ51427.1"/>
    <property type="molecule type" value="Genomic_DNA"/>
</dbReference>
<dbReference type="Proteomes" id="UP000284660">
    <property type="component" value="Unassembled WGS sequence"/>
</dbReference>
<dbReference type="OrthoDB" id="5521540at2"/>
<dbReference type="Proteomes" id="UP000471216">
    <property type="component" value="Unassembled WGS sequence"/>
</dbReference>
<evidence type="ECO:0000313" key="3">
    <source>
        <dbReference type="EMBL" id="CUQ36103.1"/>
    </source>
</evidence>
<evidence type="ECO:0000313" key="19">
    <source>
        <dbReference type="Proteomes" id="UP000461276"/>
    </source>
</evidence>
<protein>
    <recommendedName>
        <fullName evidence="21">Alpha/beta hydrolase</fullName>
    </recommendedName>
</protein>
<name>A0A174J435_PARDI</name>
<dbReference type="Proteomes" id="UP000441609">
    <property type="component" value="Unassembled WGS sequence"/>
</dbReference>
<dbReference type="AlphaFoldDB" id="A0A174J435"/>
<gene>
    <name evidence="10" type="ORF">DW782_16955</name>
    <name evidence="2" type="ORF">ERS852380_03475</name>
    <name evidence="1" type="ORF">ERS852429_03834</name>
    <name evidence="3" type="ORF">ERS852560_02395</name>
    <name evidence="6" type="ORF">GKD54_10840</name>
    <name evidence="4" type="ORF">GKD58_11250</name>
    <name evidence="7" type="ORF">GKD66_14575</name>
    <name evidence="5" type="ORF">GKD67_14970</name>
    <name evidence="8" type="ORF">GKD68_20905</name>
    <name evidence="9" type="ORF">GKD70_14950</name>
</gene>
<dbReference type="Proteomes" id="UP000450599">
    <property type="component" value="Unassembled WGS sequence"/>
</dbReference>
<evidence type="ECO:0000313" key="7">
    <source>
        <dbReference type="EMBL" id="MRZ51427.1"/>
    </source>
</evidence>
<dbReference type="EMBL" id="WKMW01000010">
    <property type="protein sequence ID" value="MRY84822.1"/>
    <property type="molecule type" value="Genomic_DNA"/>
</dbReference>
<dbReference type="EMBL" id="CZBM01000009">
    <property type="protein sequence ID" value="CUQ36103.1"/>
    <property type="molecule type" value="Genomic_DNA"/>
</dbReference>
<evidence type="ECO:0000313" key="11">
    <source>
        <dbReference type="Proteomes" id="UP000095332"/>
    </source>
</evidence>
<evidence type="ECO:0000313" key="4">
    <source>
        <dbReference type="EMBL" id="MRY84822.1"/>
    </source>
</evidence>
<evidence type="ECO:0000313" key="8">
    <source>
        <dbReference type="EMBL" id="MRZ57151.1"/>
    </source>
</evidence>
<dbReference type="EMBL" id="CYYK01000013">
    <property type="protein sequence ID" value="CUO92338.1"/>
    <property type="molecule type" value="Genomic_DNA"/>
</dbReference>
<evidence type="ECO:0000313" key="17">
    <source>
        <dbReference type="Proteomes" id="UP000441609"/>
    </source>
</evidence>
<reference evidence="15 16" key="3">
    <citation type="journal article" date="2019" name="Nat. Med.">
        <title>A library of human gut bacterial isolates paired with longitudinal multiomics data enables mechanistic microbiome research.</title>
        <authorList>
            <person name="Poyet M."/>
            <person name="Groussin M."/>
            <person name="Gibbons S.M."/>
            <person name="Avila-Pacheco J."/>
            <person name="Jiang X."/>
            <person name="Kearney S.M."/>
            <person name="Perrotta A.R."/>
            <person name="Berdy B."/>
            <person name="Zhao S."/>
            <person name="Lieberman T.D."/>
            <person name="Swanson P.K."/>
            <person name="Smith M."/>
            <person name="Roesemann S."/>
            <person name="Alexander J.E."/>
            <person name="Rich S.A."/>
            <person name="Livny J."/>
            <person name="Vlamakis H."/>
            <person name="Clish C."/>
            <person name="Bullock K."/>
            <person name="Deik A."/>
            <person name="Scott J."/>
            <person name="Pierce K.A."/>
            <person name="Xavier R.J."/>
            <person name="Alm E.J."/>
        </authorList>
    </citation>
    <scope>NUCLEOTIDE SEQUENCE [LARGE SCALE GENOMIC DNA]</scope>
    <source>
        <strain evidence="6 20">BIOML-A10</strain>
        <strain evidence="4 18">BIOML-A11</strain>
        <strain evidence="8 15">BIOML-A2</strain>
        <strain evidence="9 17">BIOML-A20</strain>
        <strain evidence="7 16">BIOML-A32</strain>
        <strain evidence="5 19">BIOML-A9</strain>
    </source>
</reference>
<evidence type="ECO:0000313" key="9">
    <source>
        <dbReference type="EMBL" id="MSB74564.1"/>
    </source>
</evidence>
<dbReference type="EMBL" id="CYXP01000010">
    <property type="protein sequence ID" value="CUN31790.1"/>
    <property type="molecule type" value="Genomic_DNA"/>
</dbReference>
<dbReference type="EMBL" id="WKMY01000011">
    <property type="protein sequence ID" value="MRY94502.1"/>
    <property type="molecule type" value="Genomic_DNA"/>
</dbReference>
<dbReference type="Pfam" id="PF19519">
    <property type="entry name" value="DUF6051"/>
    <property type="match status" value="1"/>
</dbReference>
<dbReference type="EMBL" id="QSJN01000012">
    <property type="protein sequence ID" value="RHD72170.1"/>
    <property type="molecule type" value="Genomic_DNA"/>
</dbReference>
<reference evidence="11 12" key="1">
    <citation type="submission" date="2015-09" db="EMBL/GenBank/DDBJ databases">
        <authorList>
            <consortium name="Pathogen Informatics"/>
        </authorList>
    </citation>
    <scope>NUCLEOTIDE SEQUENCE [LARGE SCALE GENOMIC DNA]</scope>
    <source>
        <strain evidence="2 12">2789STDY5608822</strain>
        <strain evidence="1 13">2789STDY5608872</strain>
        <strain evidence="3 11">2789STDY5834948</strain>
    </source>
</reference>
<evidence type="ECO:0000313" key="20">
    <source>
        <dbReference type="Proteomes" id="UP000471216"/>
    </source>
</evidence>
<dbReference type="Proteomes" id="UP000432516">
    <property type="component" value="Unassembled WGS sequence"/>
</dbReference>
<evidence type="ECO:0000313" key="1">
    <source>
        <dbReference type="EMBL" id="CUN31790.1"/>
    </source>
</evidence>
<evidence type="ECO:0000313" key="10">
    <source>
        <dbReference type="EMBL" id="RHD72170.1"/>
    </source>
</evidence>
<reference evidence="10 14" key="2">
    <citation type="submission" date="2018-08" db="EMBL/GenBank/DDBJ databases">
        <title>A genome reference for cultivated species of the human gut microbiota.</title>
        <authorList>
            <person name="Zou Y."/>
            <person name="Xue W."/>
            <person name="Luo G."/>
        </authorList>
    </citation>
    <scope>NUCLEOTIDE SEQUENCE [LARGE SCALE GENOMIC DNA]</scope>
    <source>
        <strain evidence="10 14">AM30-4</strain>
    </source>
</reference>
<accession>A0A174J435</accession>
<evidence type="ECO:0000313" key="14">
    <source>
        <dbReference type="Proteomes" id="UP000284660"/>
    </source>
</evidence>
<evidence type="ECO:0008006" key="21">
    <source>
        <dbReference type="Google" id="ProtNLM"/>
    </source>
</evidence>
<evidence type="ECO:0000313" key="5">
    <source>
        <dbReference type="EMBL" id="MRY94502.1"/>
    </source>
</evidence>
<dbReference type="InterPro" id="IPR046114">
    <property type="entry name" value="DUF6051"/>
</dbReference>
<evidence type="ECO:0000313" key="2">
    <source>
        <dbReference type="EMBL" id="CUO92338.1"/>
    </source>
</evidence>
<dbReference type="Proteomes" id="UP000461276">
    <property type="component" value="Unassembled WGS sequence"/>
</dbReference>
<evidence type="ECO:0000313" key="12">
    <source>
        <dbReference type="Proteomes" id="UP000095455"/>
    </source>
</evidence>
<evidence type="ECO:0000313" key="15">
    <source>
        <dbReference type="Proteomes" id="UP000432516"/>
    </source>
</evidence>
<sequence length="381" mass="43852">MDISLRTKQLNSLFSYDKKTELEESHLEIIPFRFTQTRGASEIDEFQKGLTPTGFCPMTDDRIQENKSFSYAIFTPSGRKKNNEAIILLHGLNERTWEKYLTWAEYLTHTTGKPVILFPIAFHMNRTPGLWANPRAILPWVSKRKEEVANVTNSTFANVALSSRLSQNPLRFYASGRESVYNMWQLVHEIKNGEHPLFKEDTSINLFAYSIGALLSQVLLLANPDKMFTDTRLFMFCGGSIFSEMDGNARDIMDKEAFAKVRHYFRHDFLENRTLPTSFKNDFLEQAFKAMVREDVLRDYRESFFQRACDRIRAISLKKDIVMPTGGVIKALGKASGKILEELDFPFAYSHQIPFPTHSRIDPGLINQAFHSIFTRAAAFL</sequence>
<dbReference type="RefSeq" id="WP_005860835.1">
    <property type="nucleotide sequence ID" value="NZ_BQOC01000004.1"/>
</dbReference>
<dbReference type="EMBL" id="WKMO01000014">
    <property type="protein sequence ID" value="MSB74564.1"/>
    <property type="molecule type" value="Genomic_DNA"/>
</dbReference>
<dbReference type="InterPro" id="IPR029058">
    <property type="entry name" value="AB_hydrolase_fold"/>
</dbReference>
<dbReference type="Proteomes" id="UP000095455">
    <property type="component" value="Unassembled WGS sequence"/>
</dbReference>
<proteinExistence type="predicted"/>
<evidence type="ECO:0000313" key="13">
    <source>
        <dbReference type="Proteomes" id="UP000095591"/>
    </source>
</evidence>
<evidence type="ECO:0000313" key="18">
    <source>
        <dbReference type="Proteomes" id="UP000450599"/>
    </source>
</evidence>
<dbReference type="Proteomes" id="UP000095591">
    <property type="component" value="Unassembled WGS sequence"/>
</dbReference>
<evidence type="ECO:0000313" key="6">
    <source>
        <dbReference type="EMBL" id="MRZ06713.1"/>
    </source>
</evidence>
<organism evidence="8 15">
    <name type="scientific">Parabacteroides distasonis</name>
    <dbReference type="NCBI Taxonomy" id="823"/>
    <lineage>
        <taxon>Bacteria</taxon>
        <taxon>Pseudomonadati</taxon>
        <taxon>Bacteroidota</taxon>
        <taxon>Bacteroidia</taxon>
        <taxon>Bacteroidales</taxon>
        <taxon>Tannerellaceae</taxon>
        <taxon>Parabacteroides</taxon>
    </lineage>
</organism>
<dbReference type="EMBL" id="WKMX01000009">
    <property type="protein sequence ID" value="MRZ06713.1"/>
    <property type="molecule type" value="Genomic_DNA"/>
</dbReference>
<dbReference type="SUPFAM" id="SSF53474">
    <property type="entry name" value="alpha/beta-Hydrolases"/>
    <property type="match status" value="1"/>
</dbReference>
<evidence type="ECO:0000313" key="16">
    <source>
        <dbReference type="Proteomes" id="UP000441358"/>
    </source>
</evidence>
<dbReference type="EMBL" id="WKNE01000030">
    <property type="protein sequence ID" value="MRZ57151.1"/>
    <property type="molecule type" value="Genomic_DNA"/>
</dbReference>